<keyword evidence="1" id="KW-1133">Transmembrane helix</keyword>
<organism evidence="2 3">
    <name type="scientific">Paenibacillus aurantius</name>
    <dbReference type="NCBI Taxonomy" id="2918900"/>
    <lineage>
        <taxon>Bacteria</taxon>
        <taxon>Bacillati</taxon>
        <taxon>Bacillota</taxon>
        <taxon>Bacilli</taxon>
        <taxon>Bacillales</taxon>
        <taxon>Paenibacillaceae</taxon>
        <taxon>Paenibacillus</taxon>
    </lineage>
</organism>
<dbReference type="RefSeq" id="WP_315604736.1">
    <property type="nucleotide sequence ID" value="NZ_CP130318.1"/>
</dbReference>
<evidence type="ECO:0000256" key="1">
    <source>
        <dbReference type="SAM" id="Phobius"/>
    </source>
</evidence>
<protein>
    <submittedName>
        <fullName evidence="2">Uncharacterized protein</fullName>
    </submittedName>
</protein>
<name>A0AA96RCV9_9BACL</name>
<evidence type="ECO:0000313" key="3">
    <source>
        <dbReference type="Proteomes" id="UP001305702"/>
    </source>
</evidence>
<feature type="transmembrane region" description="Helical" evidence="1">
    <location>
        <begin position="6"/>
        <end position="29"/>
    </location>
</feature>
<dbReference type="KEGG" id="paun:MJA45_25645"/>
<dbReference type="EMBL" id="CP130318">
    <property type="protein sequence ID" value="WNQ10960.1"/>
    <property type="molecule type" value="Genomic_DNA"/>
</dbReference>
<evidence type="ECO:0000313" key="2">
    <source>
        <dbReference type="EMBL" id="WNQ10960.1"/>
    </source>
</evidence>
<proteinExistence type="predicted"/>
<dbReference type="AlphaFoldDB" id="A0AA96RCV9"/>
<keyword evidence="3" id="KW-1185">Reference proteome</keyword>
<feature type="transmembrane region" description="Helical" evidence="1">
    <location>
        <begin position="36"/>
        <end position="54"/>
    </location>
</feature>
<reference evidence="2 3" key="1">
    <citation type="submission" date="2022-02" db="EMBL/GenBank/DDBJ databases">
        <title>Paenibacillus sp. MBLB1776 Whole Genome Shotgun Sequencing.</title>
        <authorList>
            <person name="Hwang C.Y."/>
            <person name="Cho E.-S."/>
            <person name="Seo M.-J."/>
        </authorList>
    </citation>
    <scope>NUCLEOTIDE SEQUENCE [LARGE SCALE GENOMIC DNA]</scope>
    <source>
        <strain evidence="2 3">MBLB1776</strain>
    </source>
</reference>
<accession>A0AA96RCV9</accession>
<keyword evidence="1" id="KW-0472">Membrane</keyword>
<keyword evidence="1" id="KW-0812">Transmembrane</keyword>
<gene>
    <name evidence="2" type="ORF">MJA45_25645</name>
</gene>
<feature type="transmembrane region" description="Helical" evidence="1">
    <location>
        <begin position="88"/>
        <end position="109"/>
    </location>
</feature>
<sequence>MSEQMIGWVKGGLGLVSASVSLALLGLWVRRHRSAYGWLAAHLLFVTWALIGVLEVAEARRNPFAPTWGQGMEQAVRMSLALDRSLKLIWSGLFLTAGMVCLVVGLVLLRKTSRSCRSRRRAGGTPSSPI</sequence>
<dbReference type="Proteomes" id="UP001305702">
    <property type="component" value="Chromosome"/>
</dbReference>